<keyword evidence="7" id="KW-1185">Reference proteome</keyword>
<proteinExistence type="inferred from homology"/>
<dbReference type="PANTHER" id="PTHR43776">
    <property type="entry name" value="TRANSPORT ATP-BINDING PROTEIN"/>
    <property type="match status" value="1"/>
</dbReference>
<dbReference type="SUPFAM" id="SSF88659">
    <property type="entry name" value="Sigma3 and sigma4 domains of RNA polymerase sigma factors"/>
    <property type="match status" value="1"/>
</dbReference>
<dbReference type="InterPro" id="IPR014284">
    <property type="entry name" value="RNA_pol_sigma-70_dom"/>
</dbReference>
<keyword evidence="3" id="KW-0547">Nucleotide-binding</keyword>
<dbReference type="Gene3D" id="1.10.1740.10">
    <property type="match status" value="1"/>
</dbReference>
<dbReference type="NCBIfam" id="NF008889">
    <property type="entry name" value="PRK11924.1-1"/>
    <property type="match status" value="1"/>
</dbReference>
<dbReference type="GO" id="GO:0005524">
    <property type="term" value="F:ATP binding"/>
    <property type="evidence" value="ECO:0007669"/>
    <property type="project" value="UniProtKB-KW"/>
</dbReference>
<dbReference type="PROSITE" id="PS50893">
    <property type="entry name" value="ABC_TRANSPORTER_2"/>
    <property type="match status" value="1"/>
</dbReference>
<dbReference type="AlphaFoldDB" id="A0A2A2PTY0"/>
<dbReference type="GO" id="GO:0016987">
    <property type="term" value="F:sigma factor activity"/>
    <property type="evidence" value="ECO:0007669"/>
    <property type="project" value="InterPro"/>
</dbReference>
<evidence type="ECO:0000259" key="5">
    <source>
        <dbReference type="PROSITE" id="PS50893"/>
    </source>
</evidence>
<evidence type="ECO:0000313" key="7">
    <source>
        <dbReference type="Proteomes" id="UP000217830"/>
    </source>
</evidence>
<dbReference type="InterPro" id="IPR027417">
    <property type="entry name" value="P-loop_NTPase"/>
</dbReference>
<dbReference type="InterPro" id="IPR003439">
    <property type="entry name" value="ABC_transporter-like_ATP-bd"/>
</dbReference>
<reference evidence="6 7" key="1">
    <citation type="submission" date="2017-08" db="EMBL/GenBank/DDBJ databases">
        <title>Draft Genome Sequence of Pseudomonas moraviensis TYU6, isolated from Taxus cuspidata by using PacBio Single-Molecule Real-Time Technology.</title>
        <authorList>
            <person name="Baek K.-H."/>
            <person name="Mishra A.K."/>
        </authorList>
    </citation>
    <scope>NUCLEOTIDE SEQUENCE [LARGE SCALE GENOMIC DNA]</scope>
    <source>
        <strain evidence="6 7">TYU6</strain>
    </source>
</reference>
<sequence>MGDVQNPHERMIGQMFQKDYRWLCAAVGRTLGCPHSAQDIASETFLRVLTLPDPTAIREPRALLTTIARRLMYEGWRRQDLERAYLESLALAPEPVHPSPEERALVIEALLAVDRLLNGLSAKAKAAFLYHQLDGLTYSEIGERLGVSTSRVQQYMVEAFKSGQRQRIAIARALVLKPDLILLDEPTSALDRTVQKQIVALLRRLQEEHGLTYLFISHDLAVVRALAHDLIVMKEGEVVERGRTDELFRAARHPYTQELLAASFVTTILPATHTDKLLSVV</sequence>
<evidence type="ECO:0000256" key="1">
    <source>
        <dbReference type="ARBA" id="ARBA00005417"/>
    </source>
</evidence>
<name>A0A2A2PTY0_9PSED</name>
<dbReference type="GO" id="GO:0016887">
    <property type="term" value="F:ATP hydrolysis activity"/>
    <property type="evidence" value="ECO:0007669"/>
    <property type="project" value="InterPro"/>
</dbReference>
<dbReference type="Gene3D" id="3.40.50.300">
    <property type="entry name" value="P-loop containing nucleotide triphosphate hydrolases"/>
    <property type="match status" value="1"/>
</dbReference>
<evidence type="ECO:0000313" key="6">
    <source>
        <dbReference type="EMBL" id="PAW58665.1"/>
    </source>
</evidence>
<dbReference type="GO" id="GO:0006352">
    <property type="term" value="P:DNA-templated transcription initiation"/>
    <property type="evidence" value="ECO:0007669"/>
    <property type="project" value="InterPro"/>
</dbReference>
<dbReference type="Pfam" id="PF08281">
    <property type="entry name" value="Sigma70_r4_2"/>
    <property type="match status" value="1"/>
</dbReference>
<dbReference type="InterPro" id="IPR013324">
    <property type="entry name" value="RNA_pol_sigma_r3/r4-like"/>
</dbReference>
<dbReference type="NCBIfam" id="TIGR02937">
    <property type="entry name" value="sigma70-ECF"/>
    <property type="match status" value="1"/>
</dbReference>
<feature type="domain" description="ABC transporter" evidence="5">
    <location>
        <begin position="35"/>
        <end position="260"/>
    </location>
</feature>
<accession>A0A2A2PTY0</accession>
<dbReference type="GO" id="GO:0003677">
    <property type="term" value="F:DNA binding"/>
    <property type="evidence" value="ECO:0007669"/>
    <property type="project" value="InterPro"/>
</dbReference>
<dbReference type="Gene3D" id="1.10.10.10">
    <property type="entry name" value="Winged helix-like DNA-binding domain superfamily/Winged helix DNA-binding domain"/>
    <property type="match status" value="1"/>
</dbReference>
<protein>
    <recommendedName>
        <fullName evidence="5">ABC transporter domain-containing protein</fullName>
    </recommendedName>
</protein>
<dbReference type="InterPro" id="IPR013249">
    <property type="entry name" value="RNA_pol_sigma70_r4_t2"/>
</dbReference>
<dbReference type="SUPFAM" id="SSF88946">
    <property type="entry name" value="Sigma2 domain of RNA polymerase sigma factors"/>
    <property type="match status" value="1"/>
</dbReference>
<keyword evidence="4" id="KW-0067">ATP-binding</keyword>
<dbReference type="Pfam" id="PF04542">
    <property type="entry name" value="Sigma70_r2"/>
    <property type="match status" value="1"/>
</dbReference>
<dbReference type="CDD" id="cd06171">
    <property type="entry name" value="Sigma70_r4"/>
    <property type="match status" value="1"/>
</dbReference>
<comment type="caution">
    <text evidence="6">The sequence shown here is derived from an EMBL/GenBank/DDBJ whole genome shotgun (WGS) entry which is preliminary data.</text>
</comment>
<comment type="similarity">
    <text evidence="1">Belongs to the ABC transporter superfamily.</text>
</comment>
<gene>
    <name evidence="6" type="ORF">CKQ80_26340</name>
</gene>
<organism evidence="6 7">
    <name type="scientific">Pseudomonas moraviensis</name>
    <dbReference type="NCBI Taxonomy" id="321662"/>
    <lineage>
        <taxon>Bacteria</taxon>
        <taxon>Pseudomonadati</taxon>
        <taxon>Pseudomonadota</taxon>
        <taxon>Gammaproteobacteria</taxon>
        <taxon>Pseudomonadales</taxon>
        <taxon>Pseudomonadaceae</taxon>
        <taxon>Pseudomonas</taxon>
    </lineage>
</organism>
<dbReference type="SUPFAM" id="SSF52540">
    <property type="entry name" value="P-loop containing nucleoside triphosphate hydrolases"/>
    <property type="match status" value="1"/>
</dbReference>
<dbReference type="InterPro" id="IPR007627">
    <property type="entry name" value="RNA_pol_sigma70_r2"/>
</dbReference>
<evidence type="ECO:0000256" key="3">
    <source>
        <dbReference type="ARBA" id="ARBA00022741"/>
    </source>
</evidence>
<keyword evidence="2" id="KW-0813">Transport</keyword>
<evidence type="ECO:0000256" key="2">
    <source>
        <dbReference type="ARBA" id="ARBA00022448"/>
    </source>
</evidence>
<dbReference type="InterPro" id="IPR013325">
    <property type="entry name" value="RNA_pol_sigma_r2"/>
</dbReference>
<dbReference type="EMBL" id="NRST01000001">
    <property type="protein sequence ID" value="PAW58665.1"/>
    <property type="molecule type" value="Genomic_DNA"/>
</dbReference>
<dbReference type="InterPro" id="IPR036388">
    <property type="entry name" value="WH-like_DNA-bd_sf"/>
</dbReference>
<dbReference type="NCBIfam" id="NF009177">
    <property type="entry name" value="PRK12525.1"/>
    <property type="match status" value="1"/>
</dbReference>
<dbReference type="PANTHER" id="PTHR43776:SF7">
    <property type="entry name" value="D,D-DIPEPTIDE TRANSPORT ATP-BINDING PROTEIN DDPF-RELATED"/>
    <property type="match status" value="1"/>
</dbReference>
<dbReference type="Proteomes" id="UP000217830">
    <property type="component" value="Unassembled WGS sequence"/>
</dbReference>
<dbReference type="InterPro" id="IPR050319">
    <property type="entry name" value="ABC_transp_ATP-bind"/>
</dbReference>
<evidence type="ECO:0000256" key="4">
    <source>
        <dbReference type="ARBA" id="ARBA00022840"/>
    </source>
</evidence>